<dbReference type="InterPro" id="IPR051466">
    <property type="entry name" value="D-amino_acid_metab_enzyme"/>
</dbReference>
<evidence type="ECO:0000313" key="2">
    <source>
        <dbReference type="EMBL" id="GAA2028787.1"/>
    </source>
</evidence>
<dbReference type="PANTHER" id="PTHR28004:SF2">
    <property type="entry name" value="D-SERINE DEHYDRATASE"/>
    <property type="match status" value="1"/>
</dbReference>
<dbReference type="Proteomes" id="UP001501196">
    <property type="component" value="Unassembled WGS sequence"/>
</dbReference>
<feature type="domain" description="Alanine racemase N-terminal" evidence="1">
    <location>
        <begin position="46"/>
        <end position="219"/>
    </location>
</feature>
<dbReference type="PANTHER" id="PTHR28004">
    <property type="entry name" value="ZGC:162816-RELATED"/>
    <property type="match status" value="1"/>
</dbReference>
<organism evidence="2 3">
    <name type="scientific">Agromyces tropicus</name>
    <dbReference type="NCBI Taxonomy" id="555371"/>
    <lineage>
        <taxon>Bacteria</taxon>
        <taxon>Bacillati</taxon>
        <taxon>Actinomycetota</taxon>
        <taxon>Actinomycetes</taxon>
        <taxon>Micrococcales</taxon>
        <taxon>Microbacteriaceae</taxon>
        <taxon>Agromyces</taxon>
    </lineage>
</organism>
<dbReference type="EMBL" id="BAAAPW010000001">
    <property type="protein sequence ID" value="GAA2028787.1"/>
    <property type="molecule type" value="Genomic_DNA"/>
</dbReference>
<proteinExistence type="predicted"/>
<comment type="caution">
    <text evidence="2">The sequence shown here is derived from an EMBL/GenBank/DDBJ whole genome shotgun (WGS) entry which is preliminary data.</text>
</comment>
<gene>
    <name evidence="2" type="ORF">GCM10009819_10570</name>
</gene>
<dbReference type="SUPFAM" id="SSF51419">
    <property type="entry name" value="PLP-binding barrel"/>
    <property type="match status" value="1"/>
</dbReference>
<evidence type="ECO:0000313" key="3">
    <source>
        <dbReference type="Proteomes" id="UP001501196"/>
    </source>
</evidence>
<keyword evidence="3" id="KW-1185">Reference proteome</keyword>
<name>A0ABP5FL26_9MICO</name>
<evidence type="ECO:0000259" key="1">
    <source>
        <dbReference type="Pfam" id="PF01168"/>
    </source>
</evidence>
<accession>A0ABP5FL26</accession>
<dbReference type="Gene3D" id="3.20.20.10">
    <property type="entry name" value="Alanine racemase"/>
    <property type="match status" value="1"/>
</dbReference>
<dbReference type="Pfam" id="PF01168">
    <property type="entry name" value="Ala_racemase_N"/>
    <property type="match status" value="1"/>
</dbReference>
<dbReference type="RefSeq" id="WP_344369978.1">
    <property type="nucleotide sequence ID" value="NZ_BAAAPW010000001.1"/>
</dbReference>
<dbReference type="InterPro" id="IPR001608">
    <property type="entry name" value="Ala_racemase_N"/>
</dbReference>
<protein>
    <submittedName>
        <fullName evidence="2">Amino acid deaminase/aldolase</fullName>
    </submittedName>
</protein>
<sequence length="421" mass="44785">MTAARPLDLALPADAATEHPWTDPAHHWPTLTEATRHLDAPVGALHLGALRWNAAEMLRRAAGTPIRIATKSVRVRSVVEALLALPGYRGVLAYTLAEALWLAERIPDLDDLVVGYPTAEAAGIFRLATDADLARRITLMVDAPDQLDLVDAVLPPGSREELRVCLELDASWDAPVLGHLGVRRSPIHAPEEAGAFAAYVDARPGFRLVGMMAYEAQVAGVTTRPPGRPVGGAVNRWMQSRSMPELVERRARAVAAVRRHADLEFVNGGGTGSLEATAADPSVTELGAGSGILAGHLFDGYAQFTPAPASAFALDVVRSPSARHATILGGGWVASGPPGADRLPEPVWPEGLRMLPREAAGEVQTPLTGPAAARLRAGDRVWFRHTKSGELAEHLNEFAVIEGDDVVGTVPTYRGEGRAFL</sequence>
<dbReference type="InterPro" id="IPR029066">
    <property type="entry name" value="PLP-binding_barrel"/>
</dbReference>
<reference evidence="3" key="1">
    <citation type="journal article" date="2019" name="Int. J. Syst. Evol. Microbiol.">
        <title>The Global Catalogue of Microorganisms (GCM) 10K type strain sequencing project: providing services to taxonomists for standard genome sequencing and annotation.</title>
        <authorList>
            <consortium name="The Broad Institute Genomics Platform"/>
            <consortium name="The Broad Institute Genome Sequencing Center for Infectious Disease"/>
            <person name="Wu L."/>
            <person name="Ma J."/>
        </authorList>
    </citation>
    <scope>NUCLEOTIDE SEQUENCE [LARGE SCALE GENOMIC DNA]</scope>
    <source>
        <strain evidence="3">JCM 15672</strain>
    </source>
</reference>